<evidence type="ECO:0000313" key="9">
    <source>
        <dbReference type="Proteomes" id="UP001163096"/>
    </source>
</evidence>
<feature type="domain" description="BIG2" evidence="6">
    <location>
        <begin position="1978"/>
        <end position="2058"/>
    </location>
</feature>
<dbReference type="NCBIfam" id="TIGR03804">
    <property type="entry name" value="para_beta_helix"/>
    <property type="match status" value="3"/>
</dbReference>
<dbReference type="GeneID" id="76835190"/>
<keyword evidence="5" id="KW-0812">Transmembrane</keyword>
<feature type="domain" description="Carbohydrate-binding/sugar hydrolysis" evidence="7">
    <location>
        <begin position="1828"/>
        <end position="1961"/>
    </location>
</feature>
<comment type="pathway">
    <text evidence="1">Protein modification; protein ubiquitination.</text>
</comment>
<feature type="domain" description="Carbohydrate-binding/sugar hydrolysis" evidence="7">
    <location>
        <begin position="1698"/>
        <end position="1825"/>
    </location>
</feature>
<feature type="domain" description="BIG2" evidence="6">
    <location>
        <begin position="1181"/>
        <end position="1261"/>
    </location>
</feature>
<dbReference type="InterPro" id="IPR026453">
    <property type="entry name" value="PGF_pre_PGF"/>
</dbReference>
<dbReference type="SMART" id="SM00710">
    <property type="entry name" value="PbH1"/>
    <property type="match status" value="16"/>
</dbReference>
<dbReference type="SUPFAM" id="SSF51126">
    <property type="entry name" value="Pectin lyase-like"/>
    <property type="match status" value="4"/>
</dbReference>
<dbReference type="InterPro" id="IPR003343">
    <property type="entry name" value="Big_2"/>
</dbReference>
<keyword evidence="3" id="KW-0833">Ubl conjugation pathway</keyword>
<dbReference type="InterPro" id="IPR012334">
    <property type="entry name" value="Pectin_lyas_fold"/>
</dbReference>
<name>A0A9X9T7B0_METOG</name>
<dbReference type="Gene3D" id="2.60.40.1080">
    <property type="match status" value="5"/>
</dbReference>
<keyword evidence="2" id="KW-0677">Repeat</keyword>
<reference evidence="8" key="1">
    <citation type="submission" date="2022-11" db="EMBL/GenBank/DDBJ databases">
        <title>Complete genome sequence of Methanogenium organophilum DSM 3596.</title>
        <authorList>
            <person name="Chen S.-C."/>
            <person name="Lai S.-J."/>
            <person name="You Y.-T."/>
        </authorList>
    </citation>
    <scope>NUCLEOTIDE SEQUENCE</scope>
    <source>
        <strain evidence="8">DSM 3596</strain>
    </source>
</reference>
<accession>A0A9X9T7B0</accession>
<feature type="domain" description="Carbohydrate-binding/sugar hydrolysis" evidence="7">
    <location>
        <begin position="675"/>
        <end position="841"/>
    </location>
</feature>
<evidence type="ECO:0000256" key="4">
    <source>
        <dbReference type="SAM" id="MobiDB-lite"/>
    </source>
</evidence>
<dbReference type="Proteomes" id="UP001163096">
    <property type="component" value="Chromosome"/>
</dbReference>
<evidence type="ECO:0000259" key="7">
    <source>
        <dbReference type="SMART" id="SM00722"/>
    </source>
</evidence>
<dbReference type="InterPro" id="IPR007742">
    <property type="entry name" value="NosD_dom"/>
</dbReference>
<dbReference type="EMBL" id="CP113361">
    <property type="protein sequence ID" value="WAI00520.1"/>
    <property type="molecule type" value="Genomic_DNA"/>
</dbReference>
<evidence type="ECO:0000256" key="1">
    <source>
        <dbReference type="ARBA" id="ARBA00004906"/>
    </source>
</evidence>
<dbReference type="InterPro" id="IPR051550">
    <property type="entry name" value="SCF-Subunits/Alg-Epimerases"/>
</dbReference>
<dbReference type="InterPro" id="IPR011050">
    <property type="entry name" value="Pectin_lyase_fold/virulence"/>
</dbReference>
<gene>
    <name evidence="8" type="ORF">OU421_08770</name>
</gene>
<dbReference type="PANTHER" id="PTHR22990:SF15">
    <property type="entry name" value="F-BOX ONLY PROTEIN 10"/>
    <property type="match status" value="1"/>
</dbReference>
<feature type="domain" description="BIG2" evidence="6">
    <location>
        <begin position="281"/>
        <end position="361"/>
    </location>
</feature>
<evidence type="ECO:0000256" key="5">
    <source>
        <dbReference type="SAM" id="Phobius"/>
    </source>
</evidence>
<dbReference type="Gene3D" id="2.160.20.10">
    <property type="entry name" value="Single-stranded right-handed beta-helix, Pectin lyase-like"/>
    <property type="match status" value="5"/>
</dbReference>
<protein>
    <submittedName>
        <fullName evidence="8">Ig-like domain-containing protein</fullName>
    </submittedName>
</protein>
<evidence type="ECO:0000259" key="6">
    <source>
        <dbReference type="SMART" id="SM00635"/>
    </source>
</evidence>
<keyword evidence="5" id="KW-1133">Transmembrane helix</keyword>
<dbReference type="InterPro" id="IPR006626">
    <property type="entry name" value="PbH1"/>
</dbReference>
<dbReference type="SMART" id="SM00635">
    <property type="entry name" value="BID_2"/>
    <property type="match status" value="5"/>
</dbReference>
<feature type="domain" description="BIG2" evidence="6">
    <location>
        <begin position="616"/>
        <end position="696"/>
    </location>
</feature>
<evidence type="ECO:0000256" key="2">
    <source>
        <dbReference type="ARBA" id="ARBA00022737"/>
    </source>
</evidence>
<proteinExistence type="predicted"/>
<feature type="compositionally biased region" description="Low complexity" evidence="4">
    <location>
        <begin position="2475"/>
        <end position="2490"/>
    </location>
</feature>
<dbReference type="Pfam" id="PF02368">
    <property type="entry name" value="Big_2"/>
    <property type="match status" value="4"/>
</dbReference>
<evidence type="ECO:0000256" key="3">
    <source>
        <dbReference type="ARBA" id="ARBA00022786"/>
    </source>
</evidence>
<dbReference type="InterPro" id="IPR022441">
    <property type="entry name" value="Para_beta_helix_rpt-2"/>
</dbReference>
<dbReference type="RefSeq" id="WP_268185720.1">
    <property type="nucleotide sequence ID" value="NZ_CP113361.1"/>
</dbReference>
<dbReference type="InterPro" id="IPR006633">
    <property type="entry name" value="Carb-bd_sugar_hydrolysis-dom"/>
</dbReference>
<sequence length="2523" mass="265591">MKHGNESGKGSRKLALVLFSLALVLMLSSSAGAQPLPAASHIWVNMANDDGAKFEDNGSYYIKFDGGGLNALHLSPDPANLRFGEVTVTEEQSGTFYVTDTGGRGYSDDTVLMLAVNGTLPSDFRVHIHASGYNWTPVAVVNTLPAVSDLEYIDGSLDEWFTAEDFVYSPQTWKPAGNNLPLAYPLFYEQDTTDTTNNFSLMFIDLNAGPISKANGLADLSTLENSGGVKVEYTFENLETFASVNAYAWCNQSNQGRGISWTNRVSGSGSSVYEVIGIPPVLTSISVSPETAEVTEGEGQQFTATALDQDDHTMDGVVFTWTSSDETVGTVNETGYFTALSAGTTTLTAANETVEGEATVTVIAEPSGPQPLPDYNYVFFKVANDAGVKYNAFGNNTYNVRFEGYDRGLNALHISTDPSVNFGQVTVTENQSGTFYATDSGGKGYEDEILLMVAVNGTIPDDFILRVQADGYTWTPNPVSNRAPSLDNVTYQSVSLNETFTKEDFRYGPQIWKPTGNGFDYPIYYGQNMTDTENTFQLMFIDLNAGVLRPNGALENNGAVRINYTLENLESFAAFGVYGYCQNSNNGDDMVAWANAVIEPKIVSGYSVIGSGSGPVPDRIEVEPTTAQVVVGDVYHFAATAFDALNNVISGLTFSWASTNENVGTIDESGNFTALAPGTTNVTASGLGIIGTSAVTVVSAESTTWYVDGDGSADFVTIQAAVDGANAGDTIIVRDGTYVENVDVTKSLVIKSENGSAVTTLYSAARDSGFDVIAGDVTIDGFTITAVNGRGNYGIYVHGADNALIVNNTVANCRECLKLESSSGNTVSRNTLSVSNNIANNVFWLADASNNVIYLNSFEKGAVTVAGTSTGNIFQSPTEMQYAFNGADYQSYTGNYWNGYTGSDVDGNGIGDDAYAISASVIDEYPLIQKLDGYSIYGPAPEGTTYYVSADGSADFTTIQAAIDASANGDTIIVRDGTYVESVNVTKKVSVISENGAATTILAPGYFSGFVVTADGARVEGFTIERVNGNGNFGVLITRAKGVSIINNTFNVCREGIKLDTADRAVITGNDVLINNKATNNVLWLINSSNNQIYFNTFTKGTVTVEGTSSENIWSTPVSTDYIYSGTAWTSYLGNTWPGYAGTDADGNGIGDTPYAIGTEADNYPLVSSIGDYTFGDDVQVITTVTISPESAILSAGTTQAFTATAYDQYGVSINDTTFAWSVENVTVGTIDADGTFTCLSAGNTTVTAEAGGVSSSASITALPPAQTWYVDASGAGDFVTITDAVLNASAGDIIIVRDGEYREYVTINKMMTIRSENGPETTQIISDGPTAVTITAPEVTFDGFTVTGALDKFKYGIGVLSGGDGATLCNNNCSLNTAGICFKSVSGIVAENNTCSENYRGIFVYSDCDGVILINNRFTDNDDAGLSLAGSNVIVSDNLFESNGVFGLYRQIGNNALISNNTFSNNGFAENGRGWAMTFSRNTEDVIFGNNFVGNKALVGSAGNNQWYSGEDVDYVYDGKTYTGKIGNYWGGSFPTPDSDGNGIGDLPAVITGMIEDNYPLLLPSETYFGKESSLPVPSSVTLLPQNRTMKMGYPLQYVGKVFDQNGAEMEYGVRFFWSVSDTGVATIDDSGVVTGVSAGETEVTVRCASLTETTGLTVENGESGPKTIVVDQDGNGDVIEIGAALNAAVNGDTILVRNGTYLEELVINTSVTLRSEYGSENTAIFSPNENYPVLRITVPNVTIDGFAVDWGFGANWGESVIEGSSNTLTVTNCSIDISDNEHEYGMVLNGADNRVIGNVVTGGDKGIWLVNVSDSVVSGNTVKDSVINSIYLSSSSGNNLITGNLLESAAILLIGKGSSGNIVTENIARSPDLCQYWVKISSAEGNAFYENNLYNFTTLASTGANLNAWNATEPVSYTYRGETFTGLPGNFLDSYTGVDLNGDGLGDTPVNLSSGNYDYHPLMGAWSDGVISDGTVVSLIELTPGEAELKVGCRQKFLATALGENGLAITGVDFVWTCENETVGTIDGAGMFTALSDGEAMITVSAGTVQSTANVSVSVAHGEQNQKSDIAVPACNVTDGPDGKKQISLNCTGSDVTVGGNEIVISEETFNMTIVTVGSPEVNGSVVNGTVAGIRLNTVPVVTDLGEGGRVSAAIEANLTGIPSGAGLDVTVSDNISAGTMSAFQIAATNDGLDLDAVAYTMNIVKTNLTNGQDIADATIRMAVSPAWVAANGGYDGVKIIRFAEDGTREVLDTVYLGFDGELDQFEAYSPNGLSVFGLSATSTATSPTGSSSSGGTSSSIANARCDGINAGETGVFVMDKTAITEIDVKAGINIPKMMLTAEQVSKPSAIDAAPNEVYQYVDVTSYFAPEDSMEMATLKFSVDKEWLDSIGAAASDVKMYHYDEASDSWQLLSTVSCGVDGSCYTFFADTPSFSLFAISAEKGIVSAVPDASEDGTQPAPESGNTPAAGEQTPADAQGQADAQTPATTTGGDTTLIVIIVVVVILAICGGVYWKKTNGKK</sequence>
<feature type="region of interest" description="Disordered" evidence="4">
    <location>
        <begin position="2452"/>
        <end position="2490"/>
    </location>
</feature>
<feature type="transmembrane region" description="Helical" evidence="5">
    <location>
        <begin position="2498"/>
        <end position="2516"/>
    </location>
</feature>
<feature type="domain" description="Carbohydrate-binding/sugar hydrolysis" evidence="7">
    <location>
        <begin position="1297"/>
        <end position="1435"/>
    </location>
</feature>
<feature type="domain" description="Carbohydrate-binding/sugar hydrolysis" evidence="7">
    <location>
        <begin position="974"/>
        <end position="1099"/>
    </location>
</feature>
<feature type="domain" description="BIG2" evidence="6">
    <location>
        <begin position="1578"/>
        <end position="1659"/>
    </location>
</feature>
<keyword evidence="9" id="KW-1185">Reference proteome</keyword>
<keyword evidence="5" id="KW-0472">Membrane</keyword>
<dbReference type="InterPro" id="IPR008964">
    <property type="entry name" value="Invasin/intimin_cell_adhesion"/>
</dbReference>
<dbReference type="PANTHER" id="PTHR22990">
    <property type="entry name" value="F-BOX ONLY PROTEIN"/>
    <property type="match status" value="1"/>
</dbReference>
<organism evidence="8 9">
    <name type="scientific">Methanogenium organophilum</name>
    <dbReference type="NCBI Taxonomy" id="2199"/>
    <lineage>
        <taxon>Archaea</taxon>
        <taxon>Methanobacteriati</taxon>
        <taxon>Methanobacteriota</taxon>
        <taxon>Stenosarchaea group</taxon>
        <taxon>Methanomicrobia</taxon>
        <taxon>Methanomicrobiales</taxon>
        <taxon>Methanomicrobiaceae</taxon>
        <taxon>Methanogenium</taxon>
    </lineage>
</organism>
<dbReference type="SMART" id="SM00722">
    <property type="entry name" value="CASH"/>
    <property type="match status" value="5"/>
</dbReference>
<dbReference type="KEGG" id="mou:OU421_08770"/>
<dbReference type="NCBIfam" id="TIGR04213">
    <property type="entry name" value="PGF_pre_PGF"/>
    <property type="match status" value="1"/>
</dbReference>
<dbReference type="SUPFAM" id="SSF49373">
    <property type="entry name" value="Invasin/intimin cell-adhesion fragments"/>
    <property type="match status" value="5"/>
</dbReference>
<evidence type="ECO:0000313" key="8">
    <source>
        <dbReference type="EMBL" id="WAI00520.1"/>
    </source>
</evidence>
<dbReference type="Pfam" id="PF05048">
    <property type="entry name" value="NosD"/>
    <property type="match status" value="4"/>
</dbReference>